<dbReference type="PRINTS" id="PR00783">
    <property type="entry name" value="MINTRINSICP"/>
</dbReference>
<evidence type="ECO:0000256" key="2">
    <source>
        <dbReference type="ARBA" id="ARBA00006175"/>
    </source>
</evidence>
<gene>
    <name evidence="10" type="ORF">HNQ73_001793</name>
</gene>
<feature type="transmembrane region" description="Helical" evidence="9">
    <location>
        <begin position="35"/>
        <end position="53"/>
    </location>
</feature>
<dbReference type="SUPFAM" id="SSF81338">
    <property type="entry name" value="Aquaporin-like"/>
    <property type="match status" value="1"/>
</dbReference>
<evidence type="ECO:0000256" key="6">
    <source>
        <dbReference type="ARBA" id="ARBA00022989"/>
    </source>
</evidence>
<dbReference type="GO" id="GO:0005886">
    <property type="term" value="C:plasma membrane"/>
    <property type="evidence" value="ECO:0007669"/>
    <property type="project" value="UniProtKB-SubCell"/>
</dbReference>
<dbReference type="Pfam" id="PF00230">
    <property type="entry name" value="MIP"/>
    <property type="match status" value="1"/>
</dbReference>
<dbReference type="InterPro" id="IPR022357">
    <property type="entry name" value="MIP_CS"/>
</dbReference>
<evidence type="ECO:0000256" key="1">
    <source>
        <dbReference type="ARBA" id="ARBA00004651"/>
    </source>
</evidence>
<evidence type="ECO:0000256" key="3">
    <source>
        <dbReference type="ARBA" id="ARBA00022448"/>
    </source>
</evidence>
<evidence type="ECO:0000313" key="10">
    <source>
        <dbReference type="EMBL" id="MBB6168163.1"/>
    </source>
</evidence>
<dbReference type="Gene3D" id="1.20.1080.10">
    <property type="entry name" value="Glycerol uptake facilitator protein"/>
    <property type="match status" value="1"/>
</dbReference>
<evidence type="ECO:0000256" key="4">
    <source>
        <dbReference type="ARBA" id="ARBA00022475"/>
    </source>
</evidence>
<dbReference type="PROSITE" id="PS51257">
    <property type="entry name" value="PROKAR_LIPOPROTEIN"/>
    <property type="match status" value="1"/>
</dbReference>
<feature type="transmembrane region" description="Helical" evidence="9">
    <location>
        <begin position="83"/>
        <end position="106"/>
    </location>
</feature>
<keyword evidence="3 8" id="KW-0813">Transport</keyword>
<feature type="transmembrane region" description="Helical" evidence="9">
    <location>
        <begin position="162"/>
        <end position="185"/>
    </location>
</feature>
<dbReference type="EMBL" id="JACHEH010000004">
    <property type="protein sequence ID" value="MBB6168163.1"/>
    <property type="molecule type" value="Genomic_DNA"/>
</dbReference>
<reference evidence="10 11" key="1">
    <citation type="submission" date="2020-08" db="EMBL/GenBank/DDBJ databases">
        <title>Genomic Encyclopedia of Type Strains, Phase IV (KMG-IV): sequencing the most valuable type-strain genomes for metagenomic binning, comparative biology and taxonomic classification.</title>
        <authorList>
            <person name="Goeker M."/>
        </authorList>
    </citation>
    <scope>NUCLEOTIDE SEQUENCE [LARGE SCALE GENOMIC DNA]</scope>
    <source>
        <strain evidence="10 11">DSM 101465</strain>
    </source>
</reference>
<feature type="transmembrane region" description="Helical" evidence="9">
    <location>
        <begin position="126"/>
        <end position="150"/>
    </location>
</feature>
<proteinExistence type="inferred from homology"/>
<evidence type="ECO:0000256" key="8">
    <source>
        <dbReference type="RuleBase" id="RU000477"/>
    </source>
</evidence>
<keyword evidence="7 9" id="KW-0472">Membrane</keyword>
<dbReference type="PANTHER" id="PTHR19139">
    <property type="entry name" value="AQUAPORIN TRANSPORTER"/>
    <property type="match status" value="1"/>
</dbReference>
<sequence length="230" mass="22719">MKKYLAELLGTACLVLFGCGSVVLGGYGAEFPLGMLPVAFAFGLAVTAMAYGIGPVSGCHINPAVTIAVWSAGRMPASDVPGYIIAQCLGGVVGAGILLLIASGRAGGYDVATGGLGQNGWGEGYLGAYGTAAAAVAEFVATFLFTAVILGATSRAGTTPAAGLAIGLTLVVIHIVFINVTGVSVNPARSLGPAVFVSGQALAQLWLFIVAPILGGLCAGLAFRSGALEA</sequence>
<keyword evidence="4" id="KW-1003">Cell membrane</keyword>
<evidence type="ECO:0000256" key="5">
    <source>
        <dbReference type="ARBA" id="ARBA00022692"/>
    </source>
</evidence>
<feature type="transmembrane region" description="Helical" evidence="9">
    <location>
        <begin position="205"/>
        <end position="223"/>
    </location>
</feature>
<keyword evidence="5 8" id="KW-0812">Transmembrane</keyword>
<keyword evidence="11" id="KW-1185">Reference proteome</keyword>
<dbReference type="InterPro" id="IPR034294">
    <property type="entry name" value="Aquaporin_transptr"/>
</dbReference>
<keyword evidence="6 9" id="KW-1133">Transmembrane helix</keyword>
<name>A0A841KFH1_9HYPH</name>
<dbReference type="InterPro" id="IPR023271">
    <property type="entry name" value="Aquaporin-like"/>
</dbReference>
<dbReference type="PROSITE" id="PS00221">
    <property type="entry name" value="MIP"/>
    <property type="match status" value="1"/>
</dbReference>
<evidence type="ECO:0000256" key="7">
    <source>
        <dbReference type="ARBA" id="ARBA00023136"/>
    </source>
</evidence>
<dbReference type="InterPro" id="IPR000425">
    <property type="entry name" value="MIP"/>
</dbReference>
<protein>
    <submittedName>
        <fullName evidence="10">Aquaporin Z</fullName>
    </submittedName>
</protein>
<organism evidence="10 11">
    <name type="scientific">Chelatococcus composti</name>
    <dbReference type="NCBI Taxonomy" id="1743235"/>
    <lineage>
        <taxon>Bacteria</taxon>
        <taxon>Pseudomonadati</taxon>
        <taxon>Pseudomonadota</taxon>
        <taxon>Alphaproteobacteria</taxon>
        <taxon>Hyphomicrobiales</taxon>
        <taxon>Chelatococcaceae</taxon>
        <taxon>Chelatococcus</taxon>
    </lineage>
</organism>
<dbReference type="RefSeq" id="WP_183334408.1">
    <property type="nucleotide sequence ID" value="NZ_BMHX01000004.1"/>
</dbReference>
<comment type="caution">
    <text evidence="10">The sequence shown here is derived from an EMBL/GenBank/DDBJ whole genome shotgun (WGS) entry which is preliminary data.</text>
</comment>
<comment type="similarity">
    <text evidence="2 8">Belongs to the MIP/aquaporin (TC 1.A.8) family.</text>
</comment>
<dbReference type="Proteomes" id="UP000588017">
    <property type="component" value="Unassembled WGS sequence"/>
</dbReference>
<dbReference type="PANTHER" id="PTHR19139:SF199">
    <property type="entry name" value="MIP17260P"/>
    <property type="match status" value="1"/>
</dbReference>
<comment type="subcellular location">
    <subcellularLocation>
        <location evidence="1">Cell membrane</location>
        <topology evidence="1">Multi-pass membrane protein</topology>
    </subcellularLocation>
</comment>
<evidence type="ECO:0000313" key="11">
    <source>
        <dbReference type="Proteomes" id="UP000588017"/>
    </source>
</evidence>
<accession>A0A841KFH1</accession>
<evidence type="ECO:0000256" key="9">
    <source>
        <dbReference type="SAM" id="Phobius"/>
    </source>
</evidence>
<dbReference type="AlphaFoldDB" id="A0A841KFH1"/>
<dbReference type="GO" id="GO:0015250">
    <property type="term" value="F:water channel activity"/>
    <property type="evidence" value="ECO:0007669"/>
    <property type="project" value="TreeGrafter"/>
</dbReference>